<name>A0A8S9WWJ1_APOLU</name>
<dbReference type="InterPro" id="IPR029058">
    <property type="entry name" value="AB_hydrolase_fold"/>
</dbReference>
<reference evidence="13" key="1">
    <citation type="journal article" date="2021" name="Mol. Ecol. Resour.">
        <title>Apolygus lucorum genome provides insights into omnivorousness and mesophyll feeding.</title>
        <authorList>
            <person name="Liu Y."/>
            <person name="Liu H."/>
            <person name="Wang H."/>
            <person name="Huang T."/>
            <person name="Liu B."/>
            <person name="Yang B."/>
            <person name="Yin L."/>
            <person name="Li B."/>
            <person name="Zhang Y."/>
            <person name="Zhang S."/>
            <person name="Jiang F."/>
            <person name="Zhang X."/>
            <person name="Ren Y."/>
            <person name="Wang B."/>
            <person name="Wang S."/>
            <person name="Lu Y."/>
            <person name="Wu K."/>
            <person name="Fan W."/>
            <person name="Wang G."/>
        </authorList>
    </citation>
    <scope>NUCLEOTIDE SEQUENCE</scope>
    <source>
        <strain evidence="13">12Hb</strain>
    </source>
</reference>
<dbReference type="PRINTS" id="PR00111">
    <property type="entry name" value="ABHYDROLASE"/>
</dbReference>
<evidence type="ECO:0000256" key="7">
    <source>
        <dbReference type="ARBA" id="ARBA00044064"/>
    </source>
</evidence>
<comment type="catalytic activity">
    <reaction evidence="10">
        <text>1-octadecanoyl-2-(9Z-octadecenoyl)-sn-glycerol + H2O = 2-(9Z-octadecenoyl)-glycerol + octadecanoate + H(+)</text>
        <dbReference type="Rhea" id="RHEA:77103"/>
        <dbReference type="ChEBI" id="CHEBI:15377"/>
        <dbReference type="ChEBI" id="CHEBI:15378"/>
        <dbReference type="ChEBI" id="CHEBI:25629"/>
        <dbReference type="ChEBI" id="CHEBI:73990"/>
        <dbReference type="ChEBI" id="CHEBI:75468"/>
    </reaction>
</comment>
<evidence type="ECO:0000256" key="11">
    <source>
        <dbReference type="ARBA" id="ARBA00048919"/>
    </source>
</evidence>
<sequence length="312" mass="35276">MLGGRVLRYLQAGTKEISCGFRTAGVHQKAEQKVVKPVSLAYATYDPEGNIDKKSPIFILHGLFGSKQNWNSMAKNLSLNTNRRVIAVDLRNHGDSPHIPSNTYLDMAADLKALTAELNVENHKASFIGHSLGGRAAMTFLLMNPELSRDLVVVDISPIGQLPHVTSYFGIYNSLKALQIDHTLSLAEMRKKAFDELGKDIKNEGLRKFLLSNLVKDKDKFRWRVNLDGIASEYEHLLDMPQLGSTFDKPTLFLCGERSDYVPHDHHKGIYKLFPKARIEYFQDTGHLPHAERPDQFLRVVSEFLNKTYTVK</sequence>
<evidence type="ECO:0000256" key="6">
    <source>
        <dbReference type="ARBA" id="ARBA00043742"/>
    </source>
</evidence>
<comment type="catalytic activity">
    <reaction evidence="8">
        <text>1-octadecanoyl-2-(4Z,7Z,10Z,13Z,16Z,19Z-docosahexaenoyl)-sn-glycerol + H2O = 2-(4Z,7Z,10Z,13Z,16Z,19Z-docosahexaenoyl)-glycerol + octadecanoate + H(+)</text>
        <dbReference type="Rhea" id="RHEA:77107"/>
        <dbReference type="ChEBI" id="CHEBI:15377"/>
        <dbReference type="ChEBI" id="CHEBI:15378"/>
        <dbReference type="ChEBI" id="CHEBI:25629"/>
        <dbReference type="ChEBI" id="CHEBI:77129"/>
        <dbReference type="ChEBI" id="CHEBI:186738"/>
    </reaction>
</comment>
<gene>
    <name evidence="13" type="ORF">GE061_005500</name>
</gene>
<dbReference type="Pfam" id="PF00561">
    <property type="entry name" value="Abhydrolase_1"/>
    <property type="match status" value="1"/>
</dbReference>
<evidence type="ECO:0000256" key="3">
    <source>
        <dbReference type="ARBA" id="ARBA00026104"/>
    </source>
</evidence>
<evidence type="ECO:0000313" key="14">
    <source>
        <dbReference type="Proteomes" id="UP000466442"/>
    </source>
</evidence>
<evidence type="ECO:0000256" key="8">
    <source>
        <dbReference type="ARBA" id="ARBA00048283"/>
    </source>
</evidence>
<comment type="caution">
    <text evidence="13">The sequence shown here is derived from an EMBL/GenBank/DDBJ whole genome shotgun (WGS) entry which is preliminary data.</text>
</comment>
<dbReference type="Proteomes" id="UP000466442">
    <property type="component" value="Unassembled WGS sequence"/>
</dbReference>
<dbReference type="GO" id="GO:0005739">
    <property type="term" value="C:mitochondrion"/>
    <property type="evidence" value="ECO:0007669"/>
    <property type="project" value="TreeGrafter"/>
</dbReference>
<dbReference type="PANTHER" id="PTHR46118:SF4">
    <property type="entry name" value="PROTEIN ABHD11"/>
    <property type="match status" value="1"/>
</dbReference>
<dbReference type="SUPFAM" id="SSF53474">
    <property type="entry name" value="alpha/beta-Hydrolases"/>
    <property type="match status" value="1"/>
</dbReference>
<evidence type="ECO:0000256" key="4">
    <source>
        <dbReference type="ARBA" id="ARBA00042703"/>
    </source>
</evidence>
<feature type="domain" description="AB hydrolase-1" evidence="12">
    <location>
        <begin position="56"/>
        <end position="294"/>
    </location>
</feature>
<comment type="catalytic activity">
    <reaction evidence="6">
        <text>a 1,3-diacyl-sn-glycerol + H2O = a 1-acyl-sn-glycerol + a fatty acid + H(+)</text>
        <dbReference type="Rhea" id="RHEA:38503"/>
        <dbReference type="ChEBI" id="CHEBI:15377"/>
        <dbReference type="ChEBI" id="CHEBI:15378"/>
        <dbReference type="ChEBI" id="CHEBI:28868"/>
        <dbReference type="ChEBI" id="CHEBI:64683"/>
        <dbReference type="ChEBI" id="CHEBI:77272"/>
    </reaction>
</comment>
<comment type="similarity">
    <text evidence="1">Belongs to the AB hydrolase superfamily.</text>
</comment>
<comment type="catalytic activity">
    <reaction evidence="5">
        <text>a 1,2-diacyl-sn-glycerol + H2O = a 2-acylglycerol + a fatty acid + H(+)</text>
        <dbReference type="Rhea" id="RHEA:33275"/>
        <dbReference type="ChEBI" id="CHEBI:15377"/>
        <dbReference type="ChEBI" id="CHEBI:15378"/>
        <dbReference type="ChEBI" id="CHEBI:17389"/>
        <dbReference type="ChEBI" id="CHEBI:17815"/>
        <dbReference type="ChEBI" id="CHEBI:28868"/>
        <dbReference type="EC" id="3.1.1.116"/>
    </reaction>
</comment>
<keyword evidence="14" id="KW-1185">Reference proteome</keyword>
<proteinExistence type="inferred from homology"/>
<dbReference type="PANTHER" id="PTHR46118">
    <property type="entry name" value="PROTEIN ABHD11"/>
    <property type="match status" value="1"/>
</dbReference>
<comment type="catalytic activity">
    <reaction evidence="11">
        <text>1-octadecanoyl-2-(5Z,8Z,11Z,14Z-eicosatetraenoyl)-sn-glycerol + H2O = 2-(5Z,8Z,11Z,14Z-eicosatetraenoyl)-glycerol + octadecanoate + H(+)</text>
        <dbReference type="Rhea" id="RHEA:38507"/>
        <dbReference type="ChEBI" id="CHEBI:15377"/>
        <dbReference type="ChEBI" id="CHEBI:15378"/>
        <dbReference type="ChEBI" id="CHEBI:25629"/>
        <dbReference type="ChEBI" id="CHEBI:52392"/>
        <dbReference type="ChEBI" id="CHEBI:75728"/>
    </reaction>
</comment>
<evidence type="ECO:0000313" key="13">
    <source>
        <dbReference type="EMBL" id="KAF6201053.1"/>
    </source>
</evidence>
<dbReference type="AlphaFoldDB" id="A0A8S9WWJ1"/>
<evidence type="ECO:0000256" key="9">
    <source>
        <dbReference type="ARBA" id="ARBA00048504"/>
    </source>
</evidence>
<evidence type="ECO:0000256" key="2">
    <source>
        <dbReference type="ARBA" id="ARBA00022801"/>
    </source>
</evidence>
<evidence type="ECO:0000256" key="5">
    <source>
        <dbReference type="ARBA" id="ARBA00043667"/>
    </source>
</evidence>
<dbReference type="Gene3D" id="3.40.50.1820">
    <property type="entry name" value="alpha/beta hydrolase"/>
    <property type="match status" value="1"/>
</dbReference>
<evidence type="ECO:0000259" key="12">
    <source>
        <dbReference type="Pfam" id="PF00561"/>
    </source>
</evidence>
<keyword evidence="2" id="KW-0378">Hydrolase</keyword>
<accession>A0A8S9WWJ1</accession>
<dbReference type="OrthoDB" id="8119704at2759"/>
<dbReference type="InterPro" id="IPR000073">
    <property type="entry name" value="AB_hydrolase_1"/>
</dbReference>
<dbReference type="GO" id="GO:0052689">
    <property type="term" value="F:carboxylic ester hydrolase activity"/>
    <property type="evidence" value="ECO:0007669"/>
    <property type="project" value="TreeGrafter"/>
</dbReference>
<evidence type="ECO:0000256" key="1">
    <source>
        <dbReference type="ARBA" id="ARBA00008645"/>
    </source>
</evidence>
<organism evidence="13 14">
    <name type="scientific">Apolygus lucorum</name>
    <name type="common">Small green plant bug</name>
    <name type="synonym">Lygocoris lucorum</name>
    <dbReference type="NCBI Taxonomy" id="248454"/>
    <lineage>
        <taxon>Eukaryota</taxon>
        <taxon>Metazoa</taxon>
        <taxon>Ecdysozoa</taxon>
        <taxon>Arthropoda</taxon>
        <taxon>Hexapoda</taxon>
        <taxon>Insecta</taxon>
        <taxon>Pterygota</taxon>
        <taxon>Neoptera</taxon>
        <taxon>Paraneoptera</taxon>
        <taxon>Hemiptera</taxon>
        <taxon>Heteroptera</taxon>
        <taxon>Panheteroptera</taxon>
        <taxon>Cimicomorpha</taxon>
        <taxon>Miridae</taxon>
        <taxon>Mirini</taxon>
        <taxon>Apolygus</taxon>
    </lineage>
</organism>
<dbReference type="EC" id="3.1.1.116" evidence="3"/>
<dbReference type="EMBL" id="WIXP02000013">
    <property type="protein sequence ID" value="KAF6201053.1"/>
    <property type="molecule type" value="Genomic_DNA"/>
</dbReference>
<evidence type="ECO:0000256" key="10">
    <source>
        <dbReference type="ARBA" id="ARBA00048513"/>
    </source>
</evidence>
<comment type="catalytic activity">
    <reaction evidence="9">
        <text>1,2-didecanoylglycerol + H2O = decanoylglycerol + decanoate + H(+)</text>
        <dbReference type="Rhea" id="RHEA:48596"/>
        <dbReference type="ChEBI" id="CHEBI:11152"/>
        <dbReference type="ChEBI" id="CHEBI:15377"/>
        <dbReference type="ChEBI" id="CHEBI:15378"/>
        <dbReference type="ChEBI" id="CHEBI:27689"/>
        <dbReference type="ChEBI" id="CHEBI:90605"/>
    </reaction>
</comment>
<protein>
    <recommendedName>
        <fullName evidence="7">sn-1-specific diacylglycerol lipase ABHD11</fullName>
        <ecNumber evidence="3">3.1.1.116</ecNumber>
    </recommendedName>
    <alternativeName>
        <fullName evidence="4">Alpha/beta hydrolase domain-containing protein 11</fullName>
    </alternativeName>
</protein>